<feature type="compositionally biased region" description="Polar residues" evidence="1">
    <location>
        <begin position="60"/>
        <end position="74"/>
    </location>
</feature>
<feature type="compositionally biased region" description="Basic and acidic residues" evidence="1">
    <location>
        <begin position="38"/>
        <end position="57"/>
    </location>
</feature>
<evidence type="ECO:0000256" key="1">
    <source>
        <dbReference type="SAM" id="MobiDB-lite"/>
    </source>
</evidence>
<gene>
    <name evidence="2" type="ORF">Gilli_2799</name>
</gene>
<dbReference type="PROSITE" id="PS51257">
    <property type="entry name" value="PROKAR_LIPOPROTEIN"/>
    <property type="match status" value="1"/>
</dbReference>
<dbReference type="RefSeq" id="WP_006989718.1">
    <property type="nucleotide sequence ID" value="NZ_JH594606.1"/>
</dbReference>
<name>H2BZK3_GILLR</name>
<dbReference type="AlphaFoldDB" id="H2BZK3"/>
<keyword evidence="3" id="KW-1185">Reference proteome</keyword>
<dbReference type="HOGENOM" id="CLU_1376460_0_0_10"/>
<dbReference type="Proteomes" id="UP000003844">
    <property type="component" value="Unassembled WGS sequence"/>
</dbReference>
<dbReference type="STRING" id="865937.Gilli_2799"/>
<dbReference type="eggNOG" id="ENOG5032UZN">
    <property type="taxonomic scope" value="Bacteria"/>
</dbReference>
<reference evidence="3" key="1">
    <citation type="journal article" date="2012" name="Stand. Genomic Sci.">
        <title>Genome sequence of the Antarctic rhodopsins-containing flavobacterium Gillisia limnaea type strain (R-8282(T)).</title>
        <authorList>
            <person name="Riedel T."/>
            <person name="Held B."/>
            <person name="Nolan M."/>
            <person name="Lucas S."/>
            <person name="Lapidus A."/>
            <person name="Tice H."/>
            <person name="Del Rio T.G."/>
            <person name="Cheng J.F."/>
            <person name="Han C."/>
            <person name="Tapia R."/>
            <person name="Goodwin L.A."/>
            <person name="Pitluck S."/>
            <person name="Liolios K."/>
            <person name="Mavromatis K."/>
            <person name="Pagani I."/>
            <person name="Ivanova N."/>
            <person name="Mikhailova N."/>
            <person name="Pati A."/>
            <person name="Chen A."/>
            <person name="Palaniappan K."/>
            <person name="Land M."/>
            <person name="Rohde M."/>
            <person name="Tindall B.J."/>
            <person name="Detter J.C."/>
            <person name="Goker M."/>
            <person name="Bristow J."/>
            <person name="Eisen J.A."/>
            <person name="Markowitz V."/>
            <person name="Hugenholtz P."/>
            <person name="Kyrpides N.C."/>
            <person name="Klenk H.P."/>
            <person name="Woyke T."/>
        </authorList>
    </citation>
    <scope>NUCLEOTIDE SEQUENCE [LARGE SCALE GENOMIC DNA]</scope>
    <source>
        <strain evidence="3">DSM 15749 / LMG 21470 / R-8282</strain>
    </source>
</reference>
<dbReference type="OrthoDB" id="1429961at2"/>
<accession>H2BZK3</accession>
<feature type="region of interest" description="Disordered" evidence="1">
    <location>
        <begin position="29"/>
        <end position="74"/>
    </location>
</feature>
<dbReference type="EMBL" id="JH594606">
    <property type="protein sequence ID" value="EHQ03412.1"/>
    <property type="molecule type" value="Genomic_DNA"/>
</dbReference>
<evidence type="ECO:0008006" key="4">
    <source>
        <dbReference type="Google" id="ProtNLM"/>
    </source>
</evidence>
<evidence type="ECO:0000313" key="2">
    <source>
        <dbReference type="EMBL" id="EHQ03412.1"/>
    </source>
</evidence>
<sequence length="200" mass="22478">MKLFLSVLTMIFILSSCKNNPEKDVRDEDIYLEEENIEAEKHPNGEKQNKPSKKQKDVSGLNSPGEESNSDNNATASMVGNYIKVGQENDSNCSCYCLEVKFTANSKLCLTQGKMYIDVKFEKKDENLVQVFLIAPSNFNTDGNEIPWEKFDKNAPVATITSKSNGEIDFDWLGFTINGDLAQDYALFGKKTLEGSYKKK</sequence>
<organism evidence="2 3">
    <name type="scientific">Gillisia limnaea (strain DSM 15749 / LMG 21470 / R-8282)</name>
    <dbReference type="NCBI Taxonomy" id="865937"/>
    <lineage>
        <taxon>Bacteria</taxon>
        <taxon>Pseudomonadati</taxon>
        <taxon>Bacteroidota</taxon>
        <taxon>Flavobacteriia</taxon>
        <taxon>Flavobacteriales</taxon>
        <taxon>Flavobacteriaceae</taxon>
        <taxon>Gillisia</taxon>
    </lineage>
</organism>
<evidence type="ECO:0000313" key="3">
    <source>
        <dbReference type="Proteomes" id="UP000003844"/>
    </source>
</evidence>
<protein>
    <recommendedName>
        <fullName evidence="4">Lipoprotein</fullName>
    </recommendedName>
</protein>
<proteinExistence type="predicted"/>